<keyword evidence="2 5" id="KW-0812">Transmembrane</keyword>
<keyword evidence="3 5" id="KW-1133">Transmembrane helix</keyword>
<feature type="transmembrane region" description="Helical" evidence="5">
    <location>
        <begin position="96"/>
        <end position="118"/>
    </location>
</feature>
<evidence type="ECO:0000256" key="3">
    <source>
        <dbReference type="ARBA" id="ARBA00022989"/>
    </source>
</evidence>
<keyword evidence="4 5" id="KW-0472">Membrane</keyword>
<dbReference type="PANTHER" id="PTHR43359:SF1">
    <property type="entry name" value="FORMATE HYDROGENLYASE SUBUNIT 4-RELATED"/>
    <property type="match status" value="1"/>
</dbReference>
<dbReference type="GO" id="GO:0005886">
    <property type="term" value="C:plasma membrane"/>
    <property type="evidence" value="ECO:0007669"/>
    <property type="project" value="TreeGrafter"/>
</dbReference>
<feature type="transmembrane region" description="Helical" evidence="5">
    <location>
        <begin position="224"/>
        <end position="244"/>
    </location>
</feature>
<evidence type="ECO:0000313" key="6">
    <source>
        <dbReference type="EMBL" id="SEA80426.1"/>
    </source>
</evidence>
<dbReference type="GO" id="GO:0016829">
    <property type="term" value="F:lyase activity"/>
    <property type="evidence" value="ECO:0007669"/>
    <property type="project" value="UniProtKB-KW"/>
</dbReference>
<dbReference type="STRING" id="37625.SAMN05660420_03244"/>
<reference evidence="6 7" key="1">
    <citation type="submission" date="2016-10" db="EMBL/GenBank/DDBJ databases">
        <authorList>
            <person name="de Groot N.N."/>
        </authorList>
    </citation>
    <scope>NUCLEOTIDE SEQUENCE [LARGE SCALE GENOMIC DNA]</scope>
    <source>
        <strain evidence="6 7">DSM 7343</strain>
    </source>
</reference>
<accession>A0A1H4E6A4</accession>
<feature type="transmembrane region" description="Helical" evidence="5">
    <location>
        <begin position="250"/>
        <end position="272"/>
    </location>
</feature>
<dbReference type="EMBL" id="FNQN01000013">
    <property type="protein sequence ID" value="SEA80426.1"/>
    <property type="molecule type" value="Genomic_DNA"/>
</dbReference>
<protein>
    <submittedName>
        <fullName evidence="6">Formate hydrogenlyase subunit 4</fullName>
    </submittedName>
</protein>
<organism evidence="6 7">
    <name type="scientific">Desulfuromusa kysingii</name>
    <dbReference type="NCBI Taxonomy" id="37625"/>
    <lineage>
        <taxon>Bacteria</taxon>
        <taxon>Pseudomonadati</taxon>
        <taxon>Thermodesulfobacteriota</taxon>
        <taxon>Desulfuromonadia</taxon>
        <taxon>Desulfuromonadales</taxon>
        <taxon>Geopsychrobacteraceae</taxon>
        <taxon>Desulfuromusa</taxon>
    </lineage>
</organism>
<dbReference type="InterPro" id="IPR001694">
    <property type="entry name" value="NADH_UbQ_OxRdtase_su1/FPO"/>
</dbReference>
<dbReference type="OrthoDB" id="9778499at2"/>
<evidence type="ECO:0000313" key="7">
    <source>
        <dbReference type="Proteomes" id="UP000199409"/>
    </source>
</evidence>
<evidence type="ECO:0000256" key="5">
    <source>
        <dbReference type="SAM" id="Phobius"/>
    </source>
</evidence>
<proteinExistence type="predicted"/>
<dbReference type="Pfam" id="PF00146">
    <property type="entry name" value="NADHdh"/>
    <property type="match status" value="1"/>
</dbReference>
<feature type="transmembrane region" description="Helical" evidence="5">
    <location>
        <begin position="172"/>
        <end position="189"/>
    </location>
</feature>
<dbReference type="Proteomes" id="UP000199409">
    <property type="component" value="Unassembled WGS sequence"/>
</dbReference>
<sequence length="304" mass="32981">MLANLVLHLFILLLFAPLLLGIITKTKAWFAGRVGAPLLQTYYDLNRLWRKGFVFSRTTTWVFLLGPVVGLAVPLLAALMIPFGALPAPVSFEGDLILFVYLFGLSRFFTAAAALDTGSSFEGMGAAREVTFSCLAEPTLLFVLLVLARLSGGLSMNTLLGEHLLASWRSEAGASLTLILVCLFVVLLLECSRIPFDDPTTHLELTMIHEVMVLDHSGPAFGMILYGAALKMMVLGALLVRLAIPWDTGWWLTNSLIFLAGLSVLAVLIGVIESAMARLKLPRVPQVLVGTSLLSIFALVLVLR</sequence>
<keyword evidence="6" id="KW-0456">Lyase</keyword>
<evidence type="ECO:0000256" key="1">
    <source>
        <dbReference type="ARBA" id="ARBA00004141"/>
    </source>
</evidence>
<evidence type="ECO:0000256" key="2">
    <source>
        <dbReference type="ARBA" id="ARBA00022692"/>
    </source>
</evidence>
<keyword evidence="7" id="KW-1185">Reference proteome</keyword>
<feature type="transmembrane region" description="Helical" evidence="5">
    <location>
        <begin position="130"/>
        <end position="152"/>
    </location>
</feature>
<feature type="transmembrane region" description="Helical" evidence="5">
    <location>
        <begin position="284"/>
        <end position="303"/>
    </location>
</feature>
<gene>
    <name evidence="6" type="ORF">SAMN05660420_03244</name>
</gene>
<dbReference type="AlphaFoldDB" id="A0A1H4E6A4"/>
<name>A0A1H4E6A4_9BACT</name>
<feature type="transmembrane region" description="Helical" evidence="5">
    <location>
        <begin position="60"/>
        <end position="84"/>
    </location>
</feature>
<feature type="transmembrane region" description="Helical" evidence="5">
    <location>
        <begin position="6"/>
        <end position="23"/>
    </location>
</feature>
<evidence type="ECO:0000256" key="4">
    <source>
        <dbReference type="ARBA" id="ARBA00023136"/>
    </source>
</evidence>
<dbReference type="PANTHER" id="PTHR43359">
    <property type="entry name" value="FORMATE HYDROGENLYASE SUBUNIT 4"/>
    <property type="match status" value="1"/>
</dbReference>
<dbReference type="InterPro" id="IPR052561">
    <property type="entry name" value="ComplexI_Subunit1"/>
</dbReference>
<comment type="subcellular location">
    <subcellularLocation>
        <location evidence="1">Membrane</location>
        <topology evidence="1">Multi-pass membrane protein</topology>
    </subcellularLocation>
</comment>